<accession>A0ABQ7U0Z4</accession>
<gene>
    <name evidence="1" type="ORF">KY290_033660</name>
</gene>
<proteinExistence type="predicted"/>
<sequence length="199" mass="22471">MLLIDSDDSHPPKPQWTMLLDTCAYGSCSIYLVVTRIREASQHCLVVSIYFEAKIWKACVKRLHKEYRALRKGRNLLDAERAGIQRGSCQGPLLSIDLTALQTHPKQMPCHWAVRHSKFSTKFPGESVLASLHMDNSPITGSVTTVVAEKEKLAKASLAFNCKRPEGNLHSIYDKPTLRKLLVSLEKYEQQQFPSQPLP</sequence>
<dbReference type="EMBL" id="JAIVGD010000026">
    <property type="protein sequence ID" value="KAH0740617.1"/>
    <property type="molecule type" value="Genomic_DNA"/>
</dbReference>
<keyword evidence="2" id="KW-1185">Reference proteome</keyword>
<reference evidence="1 2" key="1">
    <citation type="journal article" date="2021" name="bioRxiv">
        <title>Chromosome-scale and haplotype-resolved genome assembly of a tetraploid potato cultivar.</title>
        <authorList>
            <person name="Sun H."/>
            <person name="Jiao W.-B."/>
            <person name="Krause K."/>
            <person name="Campoy J.A."/>
            <person name="Goel M."/>
            <person name="Folz-Donahue K."/>
            <person name="Kukat C."/>
            <person name="Huettel B."/>
            <person name="Schneeberger K."/>
        </authorList>
    </citation>
    <scope>NUCLEOTIDE SEQUENCE [LARGE SCALE GENOMIC DNA]</scope>
    <source>
        <strain evidence="1">SolTubOtavaFocal</strain>
        <tissue evidence="1">Leaves</tissue>
    </source>
</reference>
<evidence type="ECO:0000313" key="2">
    <source>
        <dbReference type="Proteomes" id="UP000826656"/>
    </source>
</evidence>
<evidence type="ECO:0000313" key="1">
    <source>
        <dbReference type="EMBL" id="KAH0740617.1"/>
    </source>
</evidence>
<name>A0ABQ7U0Z4_SOLTU</name>
<dbReference type="Proteomes" id="UP000826656">
    <property type="component" value="Unassembled WGS sequence"/>
</dbReference>
<protein>
    <submittedName>
        <fullName evidence="1">Uncharacterized protein</fullName>
    </submittedName>
</protein>
<comment type="caution">
    <text evidence="1">The sequence shown here is derived from an EMBL/GenBank/DDBJ whole genome shotgun (WGS) entry which is preliminary data.</text>
</comment>
<organism evidence="1 2">
    <name type="scientific">Solanum tuberosum</name>
    <name type="common">Potato</name>
    <dbReference type="NCBI Taxonomy" id="4113"/>
    <lineage>
        <taxon>Eukaryota</taxon>
        <taxon>Viridiplantae</taxon>
        <taxon>Streptophyta</taxon>
        <taxon>Embryophyta</taxon>
        <taxon>Tracheophyta</taxon>
        <taxon>Spermatophyta</taxon>
        <taxon>Magnoliopsida</taxon>
        <taxon>eudicotyledons</taxon>
        <taxon>Gunneridae</taxon>
        <taxon>Pentapetalae</taxon>
        <taxon>asterids</taxon>
        <taxon>lamiids</taxon>
        <taxon>Solanales</taxon>
        <taxon>Solanaceae</taxon>
        <taxon>Solanoideae</taxon>
        <taxon>Solaneae</taxon>
        <taxon>Solanum</taxon>
    </lineage>
</organism>